<feature type="compositionally biased region" description="Basic and acidic residues" evidence="1">
    <location>
        <begin position="79"/>
        <end position="88"/>
    </location>
</feature>
<feature type="compositionally biased region" description="Polar residues" evidence="1">
    <location>
        <begin position="657"/>
        <end position="677"/>
    </location>
</feature>
<proteinExistence type="predicted"/>
<feature type="compositionally biased region" description="Basic and acidic residues" evidence="1">
    <location>
        <begin position="201"/>
        <end position="324"/>
    </location>
</feature>
<evidence type="ECO:0000313" key="3">
    <source>
        <dbReference type="Proteomes" id="UP001595075"/>
    </source>
</evidence>
<evidence type="ECO:0000256" key="1">
    <source>
        <dbReference type="SAM" id="MobiDB-lite"/>
    </source>
</evidence>
<feature type="compositionally biased region" description="Basic and acidic residues" evidence="1">
    <location>
        <begin position="95"/>
        <end position="105"/>
    </location>
</feature>
<comment type="caution">
    <text evidence="2">The sequence shown here is derived from an EMBL/GenBank/DDBJ whole genome shotgun (WGS) entry which is preliminary data.</text>
</comment>
<dbReference type="Pfam" id="PF13921">
    <property type="entry name" value="Myb_DNA-bind_6"/>
    <property type="match status" value="1"/>
</dbReference>
<feature type="compositionally biased region" description="Low complexity" evidence="1">
    <location>
        <begin position="723"/>
        <end position="734"/>
    </location>
</feature>
<organism evidence="2 3">
    <name type="scientific">Oculimacula yallundae</name>
    <dbReference type="NCBI Taxonomy" id="86028"/>
    <lineage>
        <taxon>Eukaryota</taxon>
        <taxon>Fungi</taxon>
        <taxon>Dikarya</taxon>
        <taxon>Ascomycota</taxon>
        <taxon>Pezizomycotina</taxon>
        <taxon>Leotiomycetes</taxon>
        <taxon>Helotiales</taxon>
        <taxon>Ploettnerulaceae</taxon>
        <taxon>Oculimacula</taxon>
    </lineage>
</organism>
<feature type="region of interest" description="Disordered" evidence="1">
    <location>
        <begin position="351"/>
        <end position="771"/>
    </location>
</feature>
<gene>
    <name evidence="2" type="ORF">VTL71DRAFT_16327</name>
</gene>
<protein>
    <recommendedName>
        <fullName evidence="4">Myb-like domain-containing protein</fullName>
    </recommendedName>
</protein>
<feature type="compositionally biased region" description="Low complexity" evidence="1">
    <location>
        <begin position="28"/>
        <end position="46"/>
    </location>
</feature>
<feature type="compositionally biased region" description="Polar residues" evidence="1">
    <location>
        <begin position="709"/>
        <end position="719"/>
    </location>
</feature>
<feature type="region of interest" description="Disordered" evidence="1">
    <location>
        <begin position="1"/>
        <end position="106"/>
    </location>
</feature>
<feature type="region of interest" description="Disordered" evidence="1">
    <location>
        <begin position="198"/>
        <end position="324"/>
    </location>
</feature>
<dbReference type="CDD" id="cd00167">
    <property type="entry name" value="SANT"/>
    <property type="match status" value="1"/>
</dbReference>
<sequence length="822" mass="88421">MSTSRRKGSTPKRPHKIGVSFTNWAMGGSLLSLNTTSSLGSRLSSKSSRKSFDIATDDEEPPDLEPPAPVKKVKKKGKKEVSDPEAPRSEAPPPKPKEAEEKKAVCPDCAPEPQTPKCPPDCPICNEECVWEKHMHEKYGFMECDVCGRGTTWLKDEFHRGRGEYACEKCTPDCATCGRGPLWVSKKWQKTLKRRAAKLQGLEKGKKDSHPKKDGDAKKDGSAKKDKEDDSAKKTKDSGDGKAKDKGKEDEKKKSTENEGEKKNQGEKERGKEKDKAEEKSAEKDENTTASKDSGDKKVDGGKGQKRGHDWTSEEDAKLKELKVQKKSWKDIASELGLDQGLCKARFKVIEHSSVVTPDKEKDEGSGGDKQNADVGKDGDGLLGGLGGWDDNDSNQKADDAGGNGDNQGWGVTDTSNTNGDNSGNNGWDSNDNSGSNWNTNTDTNANATAGDNGNSSWGNNDSSDGANASGGDQRNSSWDNNNDTNGEANKTGDSANSRWDQNSNKTTDHSGGGNKQDKKVEFEGQITESNPTGYIPYRSASNSGADNVTTSPKTGNAETSGDSWGAQNDPWNVATNTSANDTGNAQSSGDGWGAATSDWAQKENGTNEPARDPWVQPDVSKDSGNDGAIESSNQPAADASNGWYTVEGSNLDKPSDSNGGTNWDQPQKDGITNQASGTDGHTDGNHGDNTSNDNRTGSFGHSNGPGESYSNNNMNSKCFDQGNNGFNSNAGSGDFNGGGNNRGNGGGTKAGGNFNQESQSRGRLRPTGAWSQDDCTKLEFLETKYREHKWAQMQADFYNWTGRMIHHELIEMKFKSDGYDT</sequence>
<name>A0ABR4CE47_9HELO</name>
<feature type="compositionally biased region" description="Polar residues" evidence="1">
    <location>
        <begin position="692"/>
        <end position="702"/>
    </location>
</feature>
<feature type="compositionally biased region" description="Polar residues" evidence="1">
    <location>
        <begin position="540"/>
        <end position="590"/>
    </location>
</feature>
<feature type="compositionally biased region" description="Basic and acidic residues" evidence="1">
    <location>
        <begin position="358"/>
        <end position="380"/>
    </location>
</feature>
<evidence type="ECO:0000313" key="2">
    <source>
        <dbReference type="EMBL" id="KAL2068229.1"/>
    </source>
</evidence>
<feature type="compositionally biased region" description="Basic residues" evidence="1">
    <location>
        <begin position="1"/>
        <end position="16"/>
    </location>
</feature>
<feature type="compositionally biased region" description="Polar residues" evidence="1">
    <location>
        <begin position="471"/>
        <end position="506"/>
    </location>
</feature>
<keyword evidence="3" id="KW-1185">Reference proteome</keyword>
<reference evidence="2 3" key="1">
    <citation type="journal article" date="2024" name="Commun. Biol.">
        <title>Comparative genomic analysis of thermophilic fungi reveals convergent evolutionary adaptations and gene losses.</title>
        <authorList>
            <person name="Steindorff A.S."/>
            <person name="Aguilar-Pontes M.V."/>
            <person name="Robinson A.J."/>
            <person name="Andreopoulos B."/>
            <person name="LaButti K."/>
            <person name="Kuo A."/>
            <person name="Mondo S."/>
            <person name="Riley R."/>
            <person name="Otillar R."/>
            <person name="Haridas S."/>
            <person name="Lipzen A."/>
            <person name="Grimwood J."/>
            <person name="Schmutz J."/>
            <person name="Clum A."/>
            <person name="Reid I.D."/>
            <person name="Moisan M.C."/>
            <person name="Butler G."/>
            <person name="Nguyen T.T.M."/>
            <person name="Dewar K."/>
            <person name="Conant G."/>
            <person name="Drula E."/>
            <person name="Henrissat B."/>
            <person name="Hansel C."/>
            <person name="Singer S."/>
            <person name="Hutchinson M.I."/>
            <person name="de Vries R.P."/>
            <person name="Natvig D.O."/>
            <person name="Powell A.J."/>
            <person name="Tsang A."/>
            <person name="Grigoriev I.V."/>
        </authorList>
    </citation>
    <scope>NUCLEOTIDE SEQUENCE [LARGE SCALE GENOMIC DNA]</scope>
    <source>
        <strain evidence="2 3">CBS 494.80</strain>
    </source>
</reference>
<feature type="compositionally biased region" description="Gly residues" evidence="1">
    <location>
        <begin position="735"/>
        <end position="751"/>
    </location>
</feature>
<evidence type="ECO:0008006" key="4">
    <source>
        <dbReference type="Google" id="ProtNLM"/>
    </source>
</evidence>
<dbReference type="InterPro" id="IPR001005">
    <property type="entry name" value="SANT/Myb"/>
</dbReference>
<accession>A0ABR4CE47</accession>
<dbReference type="Proteomes" id="UP001595075">
    <property type="component" value="Unassembled WGS sequence"/>
</dbReference>
<feature type="compositionally biased region" description="Low complexity" evidence="1">
    <location>
        <begin position="413"/>
        <end position="466"/>
    </location>
</feature>
<dbReference type="EMBL" id="JAZHXI010000009">
    <property type="protein sequence ID" value="KAL2068229.1"/>
    <property type="molecule type" value="Genomic_DNA"/>
</dbReference>